<gene>
    <name evidence="2" type="ORF">COT25_02015</name>
</gene>
<dbReference type="EMBL" id="PEXV01000070">
    <property type="protein sequence ID" value="PIS41622.1"/>
    <property type="molecule type" value="Genomic_DNA"/>
</dbReference>
<dbReference type="InterPro" id="IPR015797">
    <property type="entry name" value="NUDIX_hydrolase-like_dom_sf"/>
</dbReference>
<proteinExistence type="predicted"/>
<evidence type="ECO:0000313" key="3">
    <source>
        <dbReference type="Proteomes" id="UP000228711"/>
    </source>
</evidence>
<sequence length="92" mass="10501">METYPHIGVAAIIRNKKREILLCLQKGAHAHGTWGFPGGRMELGQKFDERLKHEVKKEAGLEIFTRKSKSNNARLSKDYDAYKCIDPKNSET</sequence>
<evidence type="ECO:0000259" key="1">
    <source>
        <dbReference type="Pfam" id="PF00293"/>
    </source>
</evidence>
<organism evidence="2 3">
    <name type="scientific">Candidatus Kerfeldbacteria bacterium CG08_land_8_20_14_0_20_42_7</name>
    <dbReference type="NCBI Taxonomy" id="2014245"/>
    <lineage>
        <taxon>Bacteria</taxon>
        <taxon>Candidatus Kerfeldiibacteriota</taxon>
    </lineage>
</organism>
<dbReference type="Pfam" id="PF00293">
    <property type="entry name" value="NUDIX"/>
    <property type="match status" value="1"/>
</dbReference>
<evidence type="ECO:0000313" key="2">
    <source>
        <dbReference type="EMBL" id="PIS41622.1"/>
    </source>
</evidence>
<dbReference type="PANTHER" id="PTHR16099:SF5">
    <property type="entry name" value="NUCLEOTIDE TRIPHOSPHATE DIPHOSPHATASE NUDT15"/>
    <property type="match status" value="1"/>
</dbReference>
<name>A0A2H0YV45_9BACT</name>
<dbReference type="AlphaFoldDB" id="A0A2H0YV45"/>
<dbReference type="Gene3D" id="3.90.79.10">
    <property type="entry name" value="Nucleoside Triphosphate Pyrophosphohydrolase"/>
    <property type="match status" value="1"/>
</dbReference>
<dbReference type="SUPFAM" id="SSF55811">
    <property type="entry name" value="Nudix"/>
    <property type="match status" value="1"/>
</dbReference>
<dbReference type="GO" id="GO:0035539">
    <property type="term" value="F:8-oxo-7,8-dihydrodeoxyguanosine triphosphate pyrophosphatase activity"/>
    <property type="evidence" value="ECO:0007669"/>
    <property type="project" value="TreeGrafter"/>
</dbReference>
<feature type="domain" description="Nudix hydrolase" evidence="1">
    <location>
        <begin position="5"/>
        <end position="63"/>
    </location>
</feature>
<dbReference type="Proteomes" id="UP000228711">
    <property type="component" value="Unassembled WGS sequence"/>
</dbReference>
<protein>
    <recommendedName>
        <fullName evidence="1">Nudix hydrolase domain-containing protein</fullName>
    </recommendedName>
</protein>
<accession>A0A2H0YV45</accession>
<dbReference type="GO" id="GO:0006203">
    <property type="term" value="P:dGTP catabolic process"/>
    <property type="evidence" value="ECO:0007669"/>
    <property type="project" value="TreeGrafter"/>
</dbReference>
<dbReference type="InterPro" id="IPR000086">
    <property type="entry name" value="NUDIX_hydrolase_dom"/>
</dbReference>
<reference evidence="3" key="1">
    <citation type="submission" date="2017-09" db="EMBL/GenBank/DDBJ databases">
        <title>Depth-based differentiation of microbial function through sediment-hosted aquifers and enrichment of novel symbionts in the deep terrestrial subsurface.</title>
        <authorList>
            <person name="Probst A.J."/>
            <person name="Ladd B."/>
            <person name="Jarett J.K."/>
            <person name="Geller-Mcgrath D.E."/>
            <person name="Sieber C.M.K."/>
            <person name="Emerson J.B."/>
            <person name="Anantharaman K."/>
            <person name="Thomas B.C."/>
            <person name="Malmstrom R."/>
            <person name="Stieglmeier M."/>
            <person name="Klingl A."/>
            <person name="Woyke T."/>
            <person name="Ryan C.M."/>
            <person name="Banfield J.F."/>
        </authorList>
    </citation>
    <scope>NUCLEOTIDE SEQUENCE [LARGE SCALE GENOMIC DNA]</scope>
</reference>
<comment type="caution">
    <text evidence="2">The sequence shown here is derived from an EMBL/GenBank/DDBJ whole genome shotgun (WGS) entry which is preliminary data.</text>
</comment>
<dbReference type="PANTHER" id="PTHR16099">
    <property type="entry name" value="8-OXO-DGTP DIPHOSPHATES NUDT15"/>
    <property type="match status" value="1"/>
</dbReference>
<dbReference type="GO" id="GO:0005829">
    <property type="term" value="C:cytosol"/>
    <property type="evidence" value="ECO:0007669"/>
    <property type="project" value="TreeGrafter"/>
</dbReference>